<proteinExistence type="predicted"/>
<protein>
    <submittedName>
        <fullName evidence="1">Uncharacterized protein</fullName>
    </submittedName>
</protein>
<gene>
    <name evidence="1" type="ORF">GGQ96_004239</name>
</gene>
<sequence length="161" mass="17511">MLELFDLNAFAARFADTPGIAALKPLIHAAISMSSVRNDLKRAREMMSACKSLSGAMQISAAQGGPVRRDQAATVQALFAQAVLLYTRATHSSGKGRNKLQITAHLGEEERAVHNRMTELRDRYLAHFGDASGWEAHRAVLALDIDGAKMALSYPHSSAYM</sequence>
<dbReference type="AlphaFoldDB" id="A0A7W7AQ13"/>
<reference evidence="1 2" key="1">
    <citation type="submission" date="2020-08" db="EMBL/GenBank/DDBJ databases">
        <title>Genomic Encyclopedia of Type Strains, Phase IV (KMG-IV): sequencing the most valuable type-strain genomes for metagenomic binning, comparative biology and taxonomic classification.</title>
        <authorList>
            <person name="Goeker M."/>
        </authorList>
    </citation>
    <scope>NUCLEOTIDE SEQUENCE [LARGE SCALE GENOMIC DNA]</scope>
    <source>
        <strain evidence="1 2">DSM 15867</strain>
    </source>
</reference>
<organism evidence="1 2">
    <name type="scientific">Sphingomonas abaci</name>
    <dbReference type="NCBI Taxonomy" id="237611"/>
    <lineage>
        <taxon>Bacteria</taxon>
        <taxon>Pseudomonadati</taxon>
        <taxon>Pseudomonadota</taxon>
        <taxon>Alphaproteobacteria</taxon>
        <taxon>Sphingomonadales</taxon>
        <taxon>Sphingomonadaceae</taxon>
        <taxon>Sphingomonas</taxon>
    </lineage>
</organism>
<comment type="caution">
    <text evidence="1">The sequence shown here is derived from an EMBL/GenBank/DDBJ whole genome shotgun (WGS) entry which is preliminary data.</text>
</comment>
<keyword evidence="2" id="KW-1185">Reference proteome</keyword>
<dbReference type="Proteomes" id="UP000574769">
    <property type="component" value="Unassembled WGS sequence"/>
</dbReference>
<name>A0A7W7AQ13_9SPHN</name>
<dbReference type="EMBL" id="JACHNY010000027">
    <property type="protein sequence ID" value="MBB4620067.1"/>
    <property type="molecule type" value="Genomic_DNA"/>
</dbReference>
<evidence type="ECO:0000313" key="2">
    <source>
        <dbReference type="Proteomes" id="UP000574769"/>
    </source>
</evidence>
<evidence type="ECO:0000313" key="1">
    <source>
        <dbReference type="EMBL" id="MBB4620067.1"/>
    </source>
</evidence>
<dbReference type="RefSeq" id="WP_184117160.1">
    <property type="nucleotide sequence ID" value="NZ_JACHNY010000027.1"/>
</dbReference>
<accession>A0A7W7AQ13</accession>